<dbReference type="GO" id="GO:0005739">
    <property type="term" value="C:mitochondrion"/>
    <property type="evidence" value="ECO:0007669"/>
    <property type="project" value="TreeGrafter"/>
</dbReference>
<dbReference type="WBParaSite" id="HDID_0000876901-mRNA-1">
    <property type="protein sequence ID" value="HDID_0000876901-mRNA-1"/>
    <property type="gene ID" value="HDID_0000876901"/>
</dbReference>
<dbReference type="PANTHER" id="PTHR13166">
    <property type="entry name" value="PROTEIN C6ORF149"/>
    <property type="match status" value="1"/>
</dbReference>
<gene>
    <name evidence="3" type="ORF">HDID_LOCUS8767</name>
</gene>
<dbReference type="EMBL" id="UYSG01011140">
    <property type="protein sequence ID" value="VDL61085.1"/>
    <property type="molecule type" value="Genomic_DNA"/>
</dbReference>
<comment type="similarity">
    <text evidence="1">Belongs to the complex I LYR family.</text>
</comment>
<dbReference type="CDD" id="cd20264">
    <property type="entry name" value="Complex1_LYR_LYRM4"/>
    <property type="match status" value="1"/>
</dbReference>
<proteinExistence type="inferred from homology"/>
<dbReference type="Proteomes" id="UP000274504">
    <property type="component" value="Unassembled WGS sequence"/>
</dbReference>
<dbReference type="PANTHER" id="PTHR13166:SF7">
    <property type="entry name" value="LYR MOTIF-CONTAINING PROTEIN 4"/>
    <property type="match status" value="1"/>
</dbReference>
<evidence type="ECO:0000313" key="5">
    <source>
        <dbReference type="WBParaSite" id="HDID_0000876901-mRNA-1"/>
    </source>
</evidence>
<dbReference type="AlphaFoldDB" id="A0A0R3STM4"/>
<name>A0A0R3STM4_HYMDI</name>
<dbReference type="InterPro" id="IPR045297">
    <property type="entry name" value="Complex1_LYR_LYRM4"/>
</dbReference>
<dbReference type="OrthoDB" id="10060331at2759"/>
<dbReference type="GO" id="GO:1990221">
    <property type="term" value="C:L-cysteine desulfurase complex"/>
    <property type="evidence" value="ECO:0007669"/>
    <property type="project" value="TreeGrafter"/>
</dbReference>
<dbReference type="InterPro" id="IPR008011">
    <property type="entry name" value="Complex1_LYR_dom"/>
</dbReference>
<sequence>MSKEQRIARLFKEMLRASNDFTDYNFRKYFTRRVTEEFQKHKDIKSLEEQEKYIAEAEETLAMLKRQSAINSVMILDQFYDLIRAYKSNFDPDRDECMEEYVEDMFKVECEGEFDLLEVETFLKETFPSCRVIPSSIFTEWIKKTRLSLVNKDSPKKENELEDKSSYCVNTLLELIPTFNEELRVTDPKDSKDNSKPQLTEEERQIYAQRYGFSRQGCSIPPAVKKSSEPASKVRYLDGKVVSNKGARYIEIKKEYPDMPPPVYLKSSRKYRFH</sequence>
<dbReference type="InterPro" id="IPR051522">
    <property type="entry name" value="ISC_assembly_LYR"/>
</dbReference>
<evidence type="ECO:0000313" key="3">
    <source>
        <dbReference type="EMBL" id="VDL61085.1"/>
    </source>
</evidence>
<reference evidence="5" key="1">
    <citation type="submission" date="2017-02" db="UniProtKB">
        <authorList>
            <consortium name="WormBaseParasite"/>
        </authorList>
    </citation>
    <scope>IDENTIFICATION</scope>
</reference>
<evidence type="ECO:0000259" key="2">
    <source>
        <dbReference type="Pfam" id="PF05347"/>
    </source>
</evidence>
<organism evidence="5">
    <name type="scientific">Hymenolepis diminuta</name>
    <name type="common">Rat tapeworm</name>
    <dbReference type="NCBI Taxonomy" id="6216"/>
    <lineage>
        <taxon>Eukaryota</taxon>
        <taxon>Metazoa</taxon>
        <taxon>Spiralia</taxon>
        <taxon>Lophotrochozoa</taxon>
        <taxon>Platyhelminthes</taxon>
        <taxon>Cestoda</taxon>
        <taxon>Eucestoda</taxon>
        <taxon>Cyclophyllidea</taxon>
        <taxon>Hymenolepididae</taxon>
        <taxon>Hymenolepis</taxon>
    </lineage>
</organism>
<evidence type="ECO:0000256" key="1">
    <source>
        <dbReference type="ARBA" id="ARBA00009508"/>
    </source>
</evidence>
<reference evidence="3 4" key="2">
    <citation type="submission" date="2018-11" db="EMBL/GenBank/DDBJ databases">
        <authorList>
            <consortium name="Pathogen Informatics"/>
        </authorList>
    </citation>
    <scope>NUCLEOTIDE SEQUENCE [LARGE SCALE GENOMIC DNA]</scope>
</reference>
<evidence type="ECO:0000313" key="4">
    <source>
        <dbReference type="Proteomes" id="UP000274504"/>
    </source>
</evidence>
<protein>
    <submittedName>
        <fullName evidence="5">Complex1_LYR_dom domain-containing protein</fullName>
    </submittedName>
</protein>
<dbReference type="GO" id="GO:0016226">
    <property type="term" value="P:iron-sulfur cluster assembly"/>
    <property type="evidence" value="ECO:0007669"/>
    <property type="project" value="InterPro"/>
</dbReference>
<feature type="domain" description="Complex 1 LYR protein" evidence="2">
    <location>
        <begin position="6"/>
        <end position="63"/>
    </location>
</feature>
<dbReference type="STRING" id="6216.A0A0R3STM4"/>
<dbReference type="Pfam" id="PF05347">
    <property type="entry name" value="Complex1_LYR"/>
    <property type="match status" value="1"/>
</dbReference>
<accession>A0A0R3STM4</accession>